<dbReference type="GO" id="GO:0005737">
    <property type="term" value="C:cytoplasm"/>
    <property type="evidence" value="ECO:0007669"/>
    <property type="project" value="UniProtKB-SubCell"/>
</dbReference>
<protein>
    <recommendedName>
        <fullName evidence="3">dTTP/UTP pyrophosphatase</fullName>
        <shortName evidence="3">dTTPase/UTPase</shortName>
        <ecNumber evidence="3">3.6.1.9</ecNumber>
    </recommendedName>
    <alternativeName>
        <fullName evidence="3">Nucleoside triphosphate pyrophosphatase</fullName>
    </alternativeName>
    <alternativeName>
        <fullName evidence="3">Nucleotide pyrophosphatase</fullName>
        <shortName evidence="3">Nucleotide PPase</shortName>
    </alternativeName>
</protein>
<dbReference type="InterPro" id="IPR003697">
    <property type="entry name" value="Maf-like"/>
</dbReference>
<dbReference type="PIRSF" id="PIRSF006305">
    <property type="entry name" value="Maf"/>
    <property type="match status" value="1"/>
</dbReference>
<evidence type="ECO:0000256" key="2">
    <source>
        <dbReference type="ARBA" id="ARBA00022801"/>
    </source>
</evidence>
<keyword evidence="3" id="KW-0963">Cytoplasm</keyword>
<dbReference type="GeneID" id="33331073"/>
<evidence type="ECO:0000256" key="3">
    <source>
        <dbReference type="HAMAP-Rule" id="MF_00528"/>
    </source>
</evidence>
<dbReference type="GO" id="GO:0009117">
    <property type="term" value="P:nucleotide metabolic process"/>
    <property type="evidence" value="ECO:0007669"/>
    <property type="project" value="UniProtKB-KW"/>
</dbReference>
<keyword evidence="5" id="KW-1185">Reference proteome</keyword>
<comment type="similarity">
    <text evidence="3">Belongs to the Maf family. YhdE subfamily.</text>
</comment>
<comment type="caution">
    <text evidence="3">Lacks conserved residue(s) required for the propagation of feature annotation.</text>
</comment>
<feature type="active site" description="Proton acceptor" evidence="3">
    <location>
        <position position="65"/>
    </location>
</feature>
<comment type="catalytic activity">
    <reaction evidence="3">
        <text>UTP + H2O = UMP + diphosphate + H(+)</text>
        <dbReference type="Rhea" id="RHEA:29395"/>
        <dbReference type="ChEBI" id="CHEBI:15377"/>
        <dbReference type="ChEBI" id="CHEBI:15378"/>
        <dbReference type="ChEBI" id="CHEBI:33019"/>
        <dbReference type="ChEBI" id="CHEBI:46398"/>
        <dbReference type="ChEBI" id="CHEBI:57865"/>
        <dbReference type="EC" id="3.6.1.9"/>
    </reaction>
</comment>
<dbReference type="EMBL" id="CP014855">
    <property type="protein sequence ID" value="ASJ00154.1"/>
    <property type="molecule type" value="Genomic_DNA"/>
</dbReference>
<accession>A0A2Z2M8F7</accession>
<dbReference type="AlphaFoldDB" id="A0A2Z2M8F7"/>
<gene>
    <name evidence="4" type="ORF">A3K92_00955</name>
</gene>
<comment type="subcellular location">
    <subcellularLocation>
        <location evidence="3">Cytoplasm</location>
    </subcellularLocation>
</comment>
<feature type="site" description="Important for substrate specificity" evidence="3">
    <location>
        <position position="66"/>
    </location>
</feature>
<dbReference type="KEGG" id="tgg:A3K92_00955"/>
<comment type="cofactor">
    <cofactor evidence="1 3">
        <name>a divalent metal cation</name>
        <dbReference type="ChEBI" id="CHEBI:60240"/>
    </cofactor>
</comment>
<dbReference type="GO" id="GO:0036221">
    <property type="term" value="F:UTP diphosphatase activity"/>
    <property type="evidence" value="ECO:0007669"/>
    <property type="project" value="RHEA"/>
</dbReference>
<proteinExistence type="inferred from homology"/>
<dbReference type="Pfam" id="PF02545">
    <property type="entry name" value="Maf"/>
    <property type="match status" value="1"/>
</dbReference>
<name>A0A2Z2M8F7_THEGO</name>
<evidence type="ECO:0000256" key="1">
    <source>
        <dbReference type="ARBA" id="ARBA00001968"/>
    </source>
</evidence>
<evidence type="ECO:0000313" key="4">
    <source>
        <dbReference type="EMBL" id="ASJ00154.1"/>
    </source>
</evidence>
<dbReference type="RefSeq" id="WP_088884496.1">
    <property type="nucleotide sequence ID" value="NZ_CP014855.1"/>
</dbReference>
<dbReference type="CDD" id="cd00555">
    <property type="entry name" value="Maf"/>
    <property type="match status" value="1"/>
</dbReference>
<comment type="function">
    <text evidence="3">Nucleoside triphosphate pyrophosphatase that hydrolyzes dTTP and UTP. May have a dual role in cell division arrest and in preventing the incorporation of modified nucleotides into cellular nucleic acids.</text>
</comment>
<keyword evidence="3" id="KW-0546">Nucleotide metabolism</keyword>
<dbReference type="Proteomes" id="UP000250134">
    <property type="component" value="Chromosome"/>
</dbReference>
<dbReference type="OrthoDB" id="45223at2157"/>
<sequence length="186" mass="20863">MLVLASASPRRREILARFIKDFAVIPSNADEKCSLSDPGEVALELARRKAREVHSRVNGTVIGADTVVSVGGKILGKPRNENEAYEMLKLLSGRVHRVTTGYCIIHSRKEHCGKVVTEVKFRELDDELIWGYIRTGEPMDKAGAYGIQGLGGLFIEWIKGDYYNVVGFPMEIIWKLRELGFEVISR</sequence>
<dbReference type="PANTHER" id="PTHR43213:SF5">
    <property type="entry name" value="BIFUNCTIONAL DTTP_UTP PYROPHOSPHATASE_METHYLTRANSFERASE PROTEIN-RELATED"/>
    <property type="match status" value="1"/>
</dbReference>
<feature type="site" description="Important for substrate specificity" evidence="3">
    <location>
        <position position="148"/>
    </location>
</feature>
<dbReference type="SUPFAM" id="SSF52972">
    <property type="entry name" value="ITPase-like"/>
    <property type="match status" value="1"/>
</dbReference>
<organism evidence="4 5">
    <name type="scientific">Thermococcus gorgonarius</name>
    <dbReference type="NCBI Taxonomy" id="71997"/>
    <lineage>
        <taxon>Archaea</taxon>
        <taxon>Methanobacteriati</taxon>
        <taxon>Methanobacteriota</taxon>
        <taxon>Thermococci</taxon>
        <taxon>Thermococcales</taxon>
        <taxon>Thermococcaceae</taxon>
        <taxon>Thermococcus</taxon>
    </lineage>
</organism>
<evidence type="ECO:0000313" key="5">
    <source>
        <dbReference type="Proteomes" id="UP000250134"/>
    </source>
</evidence>
<keyword evidence="2 3" id="KW-0378">Hydrolase</keyword>
<reference evidence="4 5" key="1">
    <citation type="submission" date="2016-03" db="EMBL/GenBank/DDBJ databases">
        <title>Complete genome sequence of Thermococcus gorgonarius.</title>
        <authorList>
            <person name="Oger P.M."/>
        </authorList>
    </citation>
    <scope>NUCLEOTIDE SEQUENCE [LARGE SCALE GENOMIC DNA]</scope>
    <source>
        <strain evidence="4 5">W-12</strain>
    </source>
</reference>
<dbReference type="HAMAP" id="MF_00528">
    <property type="entry name" value="Maf"/>
    <property type="match status" value="1"/>
</dbReference>
<dbReference type="Gene3D" id="3.90.950.10">
    <property type="match status" value="1"/>
</dbReference>
<dbReference type="InterPro" id="IPR029001">
    <property type="entry name" value="ITPase-like_fam"/>
</dbReference>
<comment type="catalytic activity">
    <reaction evidence="3">
        <text>dTTP + H2O = dTMP + diphosphate + H(+)</text>
        <dbReference type="Rhea" id="RHEA:28534"/>
        <dbReference type="ChEBI" id="CHEBI:15377"/>
        <dbReference type="ChEBI" id="CHEBI:15378"/>
        <dbReference type="ChEBI" id="CHEBI:33019"/>
        <dbReference type="ChEBI" id="CHEBI:37568"/>
        <dbReference type="ChEBI" id="CHEBI:63528"/>
        <dbReference type="EC" id="3.6.1.9"/>
    </reaction>
</comment>
<dbReference type="NCBIfam" id="TIGR00172">
    <property type="entry name" value="maf"/>
    <property type="match status" value="1"/>
</dbReference>
<dbReference type="EC" id="3.6.1.9" evidence="3"/>
<feature type="site" description="Important for substrate specificity" evidence="3">
    <location>
        <position position="10"/>
    </location>
</feature>
<dbReference type="GO" id="GO:0036218">
    <property type="term" value="F:dTTP diphosphatase activity"/>
    <property type="evidence" value="ECO:0007669"/>
    <property type="project" value="RHEA"/>
</dbReference>
<dbReference type="PANTHER" id="PTHR43213">
    <property type="entry name" value="BIFUNCTIONAL DTTP/UTP PYROPHOSPHATASE/METHYLTRANSFERASE PROTEIN-RELATED"/>
    <property type="match status" value="1"/>
</dbReference>